<feature type="domain" description="HTH tetR-type" evidence="5">
    <location>
        <begin position="17"/>
        <end position="77"/>
    </location>
</feature>
<proteinExistence type="predicted"/>
<keyword evidence="3" id="KW-0804">Transcription</keyword>
<evidence type="ECO:0000259" key="5">
    <source>
        <dbReference type="PROSITE" id="PS50977"/>
    </source>
</evidence>
<dbReference type="InterPro" id="IPR009057">
    <property type="entry name" value="Homeodomain-like_sf"/>
</dbReference>
<dbReference type="PRINTS" id="PR00455">
    <property type="entry name" value="HTHTETR"/>
</dbReference>
<dbReference type="EMBL" id="JBIAMX010000026">
    <property type="protein sequence ID" value="MFF0546755.1"/>
    <property type="molecule type" value="Genomic_DNA"/>
</dbReference>
<dbReference type="InterPro" id="IPR050109">
    <property type="entry name" value="HTH-type_TetR-like_transc_reg"/>
</dbReference>
<accession>A0ABW6PWF0</accession>
<dbReference type="RefSeq" id="WP_043660979.1">
    <property type="nucleotide sequence ID" value="NZ_JBIAMX010000026.1"/>
</dbReference>
<evidence type="ECO:0000313" key="6">
    <source>
        <dbReference type="EMBL" id="MFF0546755.1"/>
    </source>
</evidence>
<reference evidence="6 7" key="1">
    <citation type="submission" date="2024-10" db="EMBL/GenBank/DDBJ databases">
        <title>The Natural Products Discovery Center: Release of the First 8490 Sequenced Strains for Exploring Actinobacteria Biosynthetic Diversity.</title>
        <authorList>
            <person name="Kalkreuter E."/>
            <person name="Kautsar S.A."/>
            <person name="Yang D."/>
            <person name="Bader C.D."/>
            <person name="Teijaro C.N."/>
            <person name="Fluegel L."/>
            <person name="Davis C.M."/>
            <person name="Simpson J.R."/>
            <person name="Lauterbach L."/>
            <person name="Steele A.D."/>
            <person name="Gui C."/>
            <person name="Meng S."/>
            <person name="Li G."/>
            <person name="Viehrig K."/>
            <person name="Ye F."/>
            <person name="Su P."/>
            <person name="Kiefer A.F."/>
            <person name="Nichols A."/>
            <person name="Cepeda A.J."/>
            <person name="Yan W."/>
            <person name="Fan B."/>
            <person name="Jiang Y."/>
            <person name="Adhikari A."/>
            <person name="Zheng C.-J."/>
            <person name="Schuster L."/>
            <person name="Cowan T.M."/>
            <person name="Smanski M.J."/>
            <person name="Chevrette M.G."/>
            <person name="De Carvalho L.P.S."/>
            <person name="Shen B."/>
        </authorList>
    </citation>
    <scope>NUCLEOTIDE SEQUENCE [LARGE SCALE GENOMIC DNA]</scope>
    <source>
        <strain evidence="6 7">NPDC004045</strain>
    </source>
</reference>
<evidence type="ECO:0000256" key="3">
    <source>
        <dbReference type="ARBA" id="ARBA00023163"/>
    </source>
</evidence>
<evidence type="ECO:0000256" key="1">
    <source>
        <dbReference type="ARBA" id="ARBA00023015"/>
    </source>
</evidence>
<feature type="DNA-binding region" description="H-T-H motif" evidence="4">
    <location>
        <begin position="40"/>
        <end position="59"/>
    </location>
</feature>
<gene>
    <name evidence="6" type="ORF">ACFYTF_28355</name>
</gene>
<dbReference type="Gene3D" id="1.10.357.10">
    <property type="entry name" value="Tetracycline Repressor, domain 2"/>
    <property type="match status" value="1"/>
</dbReference>
<dbReference type="PANTHER" id="PTHR30055">
    <property type="entry name" value="HTH-TYPE TRANSCRIPTIONAL REGULATOR RUTR"/>
    <property type="match status" value="1"/>
</dbReference>
<protein>
    <submittedName>
        <fullName evidence="6">TetR/AcrR family transcriptional regulator</fullName>
    </submittedName>
</protein>
<dbReference type="PANTHER" id="PTHR30055:SF234">
    <property type="entry name" value="HTH-TYPE TRANSCRIPTIONAL REGULATOR BETI"/>
    <property type="match status" value="1"/>
</dbReference>
<name>A0ABW6PWF0_9NOCA</name>
<keyword evidence="1" id="KW-0805">Transcription regulation</keyword>
<dbReference type="PROSITE" id="PS50977">
    <property type="entry name" value="HTH_TETR_2"/>
    <property type="match status" value="1"/>
</dbReference>
<organism evidence="6 7">
    <name type="scientific">Nocardia thailandica</name>
    <dbReference type="NCBI Taxonomy" id="257275"/>
    <lineage>
        <taxon>Bacteria</taxon>
        <taxon>Bacillati</taxon>
        <taxon>Actinomycetota</taxon>
        <taxon>Actinomycetes</taxon>
        <taxon>Mycobacteriales</taxon>
        <taxon>Nocardiaceae</taxon>
        <taxon>Nocardia</taxon>
    </lineage>
</organism>
<comment type="caution">
    <text evidence="6">The sequence shown here is derived from an EMBL/GenBank/DDBJ whole genome shotgun (WGS) entry which is preliminary data.</text>
</comment>
<evidence type="ECO:0000256" key="2">
    <source>
        <dbReference type="ARBA" id="ARBA00023125"/>
    </source>
</evidence>
<keyword evidence="2 4" id="KW-0238">DNA-binding</keyword>
<dbReference type="Proteomes" id="UP001601444">
    <property type="component" value="Unassembled WGS sequence"/>
</dbReference>
<keyword evidence="7" id="KW-1185">Reference proteome</keyword>
<dbReference type="InterPro" id="IPR001647">
    <property type="entry name" value="HTH_TetR"/>
</dbReference>
<evidence type="ECO:0000256" key="4">
    <source>
        <dbReference type="PROSITE-ProRule" id="PRU00335"/>
    </source>
</evidence>
<evidence type="ECO:0000313" key="7">
    <source>
        <dbReference type="Proteomes" id="UP001601444"/>
    </source>
</evidence>
<dbReference type="SUPFAM" id="SSF46689">
    <property type="entry name" value="Homeodomain-like"/>
    <property type="match status" value="1"/>
</dbReference>
<dbReference type="Pfam" id="PF00440">
    <property type="entry name" value="TetR_N"/>
    <property type="match status" value="1"/>
</dbReference>
<sequence>MTADTSREPRWRRRGPDERHADILDAAVRAFGEQPYAAVQMAAIAKDAGVTRALVHHYVGTKRDLYLEVVRALRFVPPLEEVHLPSGSLRERVEALVAWLVTAMGAHARTWVAVGADGVADAEVRAILDEADDQAAARVLDSIGFAGADRETATAVVRAYGGLIKAAMREWVERDQLTEAQVRTVLTETLVALAESVLPRL</sequence>